<name>A0AAP0C677_9ASPA</name>
<dbReference type="PANTHER" id="PTHR33167">
    <property type="entry name" value="TRANSCRIPTION FACTOR, PUTATIVE (DUF863)-RELATED"/>
    <property type="match status" value="1"/>
</dbReference>
<accession>A0AAP0C677</accession>
<comment type="caution">
    <text evidence="1">The sequence shown here is derived from an EMBL/GenBank/DDBJ whole genome shotgun (WGS) entry which is preliminary data.</text>
</comment>
<organism evidence="1 2">
    <name type="scientific">Platanthera zijinensis</name>
    <dbReference type="NCBI Taxonomy" id="2320716"/>
    <lineage>
        <taxon>Eukaryota</taxon>
        <taxon>Viridiplantae</taxon>
        <taxon>Streptophyta</taxon>
        <taxon>Embryophyta</taxon>
        <taxon>Tracheophyta</taxon>
        <taxon>Spermatophyta</taxon>
        <taxon>Magnoliopsida</taxon>
        <taxon>Liliopsida</taxon>
        <taxon>Asparagales</taxon>
        <taxon>Orchidaceae</taxon>
        <taxon>Orchidoideae</taxon>
        <taxon>Orchideae</taxon>
        <taxon>Orchidinae</taxon>
        <taxon>Platanthera</taxon>
    </lineage>
</organism>
<evidence type="ECO:0000313" key="2">
    <source>
        <dbReference type="Proteomes" id="UP001418222"/>
    </source>
</evidence>
<evidence type="ECO:0000313" key="1">
    <source>
        <dbReference type="EMBL" id="KAK8957955.1"/>
    </source>
</evidence>
<dbReference type="Proteomes" id="UP001418222">
    <property type="component" value="Unassembled WGS sequence"/>
</dbReference>
<dbReference type="AlphaFoldDB" id="A0AAP0C677"/>
<dbReference type="EMBL" id="JBBWWQ010000001">
    <property type="protein sequence ID" value="KAK8957955.1"/>
    <property type="molecule type" value="Genomic_DNA"/>
</dbReference>
<dbReference type="PANTHER" id="PTHR33167:SF26">
    <property type="entry name" value="EXPRESSED PROTEIN"/>
    <property type="match status" value="1"/>
</dbReference>
<sequence>MEKILKHHDKERLRRAMLEQEETFRLQVHELHRLYRVQKQLMKEMRSSKFSREKYCIPKSLEVRSRVAVDLELPAEAHIQHGDVDSASEIEAESKIVLTLAIGSGRRKRAEAGNAWDSAGCFSASSAESGTKKTAGHGWGMSAAPETSYLTSKSERKYEFDMKKPPWLLPCLSLSMS</sequence>
<proteinExistence type="predicted"/>
<protein>
    <submittedName>
        <fullName evidence="1">Uncharacterized protein</fullName>
    </submittedName>
</protein>
<keyword evidence="2" id="KW-1185">Reference proteome</keyword>
<gene>
    <name evidence="1" type="ORF">KSP39_PZI000233</name>
</gene>
<reference evidence="1 2" key="1">
    <citation type="journal article" date="2022" name="Nat. Plants">
        <title>Genomes of leafy and leafless Platanthera orchids illuminate the evolution of mycoheterotrophy.</title>
        <authorList>
            <person name="Li M.H."/>
            <person name="Liu K.W."/>
            <person name="Li Z."/>
            <person name="Lu H.C."/>
            <person name="Ye Q.L."/>
            <person name="Zhang D."/>
            <person name="Wang J.Y."/>
            <person name="Li Y.F."/>
            <person name="Zhong Z.M."/>
            <person name="Liu X."/>
            <person name="Yu X."/>
            <person name="Liu D.K."/>
            <person name="Tu X.D."/>
            <person name="Liu B."/>
            <person name="Hao Y."/>
            <person name="Liao X.Y."/>
            <person name="Jiang Y.T."/>
            <person name="Sun W.H."/>
            <person name="Chen J."/>
            <person name="Chen Y.Q."/>
            <person name="Ai Y."/>
            <person name="Zhai J.W."/>
            <person name="Wu S.S."/>
            <person name="Zhou Z."/>
            <person name="Hsiao Y.Y."/>
            <person name="Wu W.L."/>
            <person name="Chen Y.Y."/>
            <person name="Lin Y.F."/>
            <person name="Hsu J.L."/>
            <person name="Li C.Y."/>
            <person name="Wang Z.W."/>
            <person name="Zhao X."/>
            <person name="Zhong W.Y."/>
            <person name="Ma X.K."/>
            <person name="Ma L."/>
            <person name="Huang J."/>
            <person name="Chen G.Z."/>
            <person name="Huang M.Z."/>
            <person name="Huang L."/>
            <person name="Peng D.H."/>
            <person name="Luo Y.B."/>
            <person name="Zou S.Q."/>
            <person name="Chen S.P."/>
            <person name="Lan S."/>
            <person name="Tsai W.C."/>
            <person name="Van de Peer Y."/>
            <person name="Liu Z.J."/>
        </authorList>
    </citation>
    <scope>NUCLEOTIDE SEQUENCE [LARGE SCALE GENOMIC DNA]</scope>
    <source>
        <strain evidence="1">Lor287</strain>
    </source>
</reference>